<evidence type="ECO:0000313" key="1">
    <source>
        <dbReference type="EMBL" id="MBH5146323.1"/>
    </source>
</evidence>
<name>A0A8I1A1C9_RHOER</name>
<reference evidence="1 2" key="1">
    <citation type="submission" date="2020-12" db="EMBL/GenBank/DDBJ databases">
        <title>Draft genome sequence of furan degrading bacterial strain FUR100.</title>
        <authorList>
            <person name="Woiski C."/>
        </authorList>
    </citation>
    <scope>NUCLEOTIDE SEQUENCE [LARGE SCALE GENOMIC DNA]</scope>
    <source>
        <strain evidence="1 2">FUR100</strain>
    </source>
</reference>
<evidence type="ECO:0000313" key="2">
    <source>
        <dbReference type="Proteomes" id="UP000627573"/>
    </source>
</evidence>
<dbReference type="Proteomes" id="UP000627573">
    <property type="component" value="Unassembled WGS sequence"/>
</dbReference>
<dbReference type="EMBL" id="JAECSB010000085">
    <property type="protein sequence ID" value="MBH5146323.1"/>
    <property type="molecule type" value="Genomic_DNA"/>
</dbReference>
<accession>A0A8I1A1C9</accession>
<proteinExistence type="predicted"/>
<gene>
    <name evidence="1" type="ORF">I3517_27340</name>
</gene>
<keyword evidence="2" id="KW-1185">Reference proteome</keyword>
<dbReference type="AlphaFoldDB" id="A0A8I1A1C9"/>
<organism evidence="1 2">
    <name type="scientific">Rhodococcus erythropolis</name>
    <name type="common">Arthrobacter picolinophilus</name>
    <dbReference type="NCBI Taxonomy" id="1833"/>
    <lineage>
        <taxon>Bacteria</taxon>
        <taxon>Bacillati</taxon>
        <taxon>Actinomycetota</taxon>
        <taxon>Actinomycetes</taxon>
        <taxon>Mycobacteriales</taxon>
        <taxon>Nocardiaceae</taxon>
        <taxon>Rhodococcus</taxon>
        <taxon>Rhodococcus erythropolis group</taxon>
    </lineage>
</organism>
<comment type="caution">
    <text evidence="1">The sequence shown here is derived from an EMBL/GenBank/DDBJ whole genome shotgun (WGS) entry which is preliminary data.</text>
</comment>
<sequence length="176" mass="19649">MTGVDVEQLDLLPPAKVPKVTERDMLDLLNGRYHKDYANGPRYVGAEHVRSHAGFGAQRTADYMAMDLWPGVPYGSKIALHGHEVKVSRSDWLTELKTPEKAEEFKRYMDYWWLVVSDPAIVKPGELPEGWGLMIKSGNAIRVKKAAPKLDPLPMPKPLMACLLRAVSKTAKRGVA</sequence>
<dbReference type="RefSeq" id="WP_197941940.1">
    <property type="nucleotide sequence ID" value="NZ_JAECSB010000085.1"/>
</dbReference>
<protein>
    <submittedName>
        <fullName evidence="1">Uncharacterized protein</fullName>
    </submittedName>
</protein>